<keyword evidence="9" id="KW-1185">Reference proteome</keyword>
<keyword evidence="5 6" id="KW-0460">Magnesium</keyword>
<dbReference type="EC" id="3.1.-.-" evidence="6"/>
<gene>
    <name evidence="6" type="primary">vapC</name>
    <name evidence="8" type="ordered locus">MODMU_4179</name>
</gene>
<dbReference type="Gene3D" id="3.40.50.1010">
    <property type="entry name" value="5'-nuclease"/>
    <property type="match status" value="1"/>
</dbReference>
<evidence type="ECO:0000259" key="7">
    <source>
        <dbReference type="Pfam" id="PF01850"/>
    </source>
</evidence>
<dbReference type="GO" id="GO:0016787">
    <property type="term" value="F:hydrolase activity"/>
    <property type="evidence" value="ECO:0007669"/>
    <property type="project" value="UniProtKB-KW"/>
</dbReference>
<dbReference type="eggNOG" id="COG1848">
    <property type="taxonomic scope" value="Bacteria"/>
</dbReference>
<sequence>MIAYFDTSAVIPLLVDDEPGGPICRRTWDSAATLVTTRLTYVEAAAALARAARLGRLGPEEHDASIRGLDQLWPQFDLLDVDDDLVSSAAELARRHALRGFDAVHCAAAARLADPLTVALSGDHALVTAWSAEGLATITTS</sequence>
<dbReference type="HAMAP" id="MF_00265">
    <property type="entry name" value="VapC_Nob1"/>
    <property type="match status" value="1"/>
</dbReference>
<evidence type="ECO:0000256" key="3">
    <source>
        <dbReference type="ARBA" id="ARBA00022723"/>
    </source>
</evidence>
<evidence type="ECO:0000256" key="1">
    <source>
        <dbReference type="ARBA" id="ARBA00022649"/>
    </source>
</evidence>
<keyword evidence="2 6" id="KW-0540">Nuclease</keyword>
<evidence type="ECO:0000256" key="6">
    <source>
        <dbReference type="HAMAP-Rule" id="MF_00265"/>
    </source>
</evidence>
<keyword evidence="3 6" id="KW-0479">Metal-binding</keyword>
<evidence type="ECO:0000256" key="5">
    <source>
        <dbReference type="ARBA" id="ARBA00022842"/>
    </source>
</evidence>
<evidence type="ECO:0000313" key="8">
    <source>
        <dbReference type="EMBL" id="CCH89576.1"/>
    </source>
</evidence>
<name>I4F1R3_MODI5</name>
<dbReference type="EMBL" id="FO203431">
    <property type="protein sequence ID" value="CCH89576.1"/>
    <property type="molecule type" value="Genomic_DNA"/>
</dbReference>
<dbReference type="AlphaFoldDB" id="I4F1R3"/>
<comment type="cofactor">
    <cofactor evidence="6">
        <name>Mg(2+)</name>
        <dbReference type="ChEBI" id="CHEBI:18420"/>
    </cofactor>
</comment>
<dbReference type="CDD" id="cd09874">
    <property type="entry name" value="PIN_MT3492-like"/>
    <property type="match status" value="1"/>
</dbReference>
<evidence type="ECO:0000256" key="2">
    <source>
        <dbReference type="ARBA" id="ARBA00022722"/>
    </source>
</evidence>
<evidence type="ECO:0000313" key="9">
    <source>
        <dbReference type="Proteomes" id="UP000006461"/>
    </source>
</evidence>
<dbReference type="GO" id="GO:0000287">
    <property type="term" value="F:magnesium ion binding"/>
    <property type="evidence" value="ECO:0007669"/>
    <property type="project" value="UniProtKB-UniRule"/>
</dbReference>
<dbReference type="GO" id="GO:0004540">
    <property type="term" value="F:RNA nuclease activity"/>
    <property type="evidence" value="ECO:0007669"/>
    <property type="project" value="InterPro"/>
</dbReference>
<dbReference type="OMA" id="MIAYFDT"/>
<dbReference type="GO" id="GO:0090729">
    <property type="term" value="F:toxin activity"/>
    <property type="evidence" value="ECO:0007669"/>
    <property type="project" value="UniProtKB-KW"/>
</dbReference>
<dbReference type="InterPro" id="IPR002716">
    <property type="entry name" value="PIN_dom"/>
</dbReference>
<keyword evidence="4 6" id="KW-0378">Hydrolase</keyword>
<dbReference type="OrthoDB" id="1525146at2"/>
<evidence type="ECO:0000256" key="4">
    <source>
        <dbReference type="ARBA" id="ARBA00022801"/>
    </source>
</evidence>
<comment type="function">
    <text evidence="6">Toxic component of a toxin-antitoxin (TA) system. An RNase.</text>
</comment>
<keyword evidence="1 6" id="KW-1277">Toxin-antitoxin system</keyword>
<protein>
    <recommendedName>
        <fullName evidence="6">Ribonuclease VapC</fullName>
        <shortName evidence="6">RNase VapC</shortName>
        <ecNumber evidence="6">3.1.-.-</ecNumber>
    </recommendedName>
    <alternativeName>
        <fullName evidence="6">Toxin VapC</fullName>
    </alternativeName>
</protein>
<dbReference type="InterPro" id="IPR029060">
    <property type="entry name" value="PIN-like_dom_sf"/>
</dbReference>
<feature type="binding site" evidence="6">
    <location>
        <position position="102"/>
    </location>
    <ligand>
        <name>Mg(2+)</name>
        <dbReference type="ChEBI" id="CHEBI:18420"/>
    </ligand>
</feature>
<proteinExistence type="inferred from homology"/>
<organism evidence="8 9">
    <name type="scientific">Modestobacter italicus (strain DSM 44449 / CECT 9708 / BC 501)</name>
    <dbReference type="NCBI Taxonomy" id="2732864"/>
    <lineage>
        <taxon>Bacteria</taxon>
        <taxon>Bacillati</taxon>
        <taxon>Actinomycetota</taxon>
        <taxon>Actinomycetes</taxon>
        <taxon>Geodermatophilales</taxon>
        <taxon>Geodermatophilaceae</taxon>
        <taxon>Modestobacter</taxon>
    </lineage>
</organism>
<accession>I4F1R3</accession>
<dbReference type="SUPFAM" id="SSF88723">
    <property type="entry name" value="PIN domain-like"/>
    <property type="match status" value="1"/>
</dbReference>
<keyword evidence="6" id="KW-0800">Toxin</keyword>
<dbReference type="Proteomes" id="UP000006461">
    <property type="component" value="Chromosome"/>
</dbReference>
<feature type="binding site" evidence="6">
    <location>
        <position position="6"/>
    </location>
    <ligand>
        <name>Mg(2+)</name>
        <dbReference type="ChEBI" id="CHEBI:18420"/>
    </ligand>
</feature>
<dbReference type="STRING" id="477641.MODMU_4179"/>
<dbReference type="InterPro" id="IPR022907">
    <property type="entry name" value="VapC_family"/>
</dbReference>
<comment type="similarity">
    <text evidence="6">Belongs to the PINc/VapC protein family.</text>
</comment>
<dbReference type="HOGENOM" id="CLU_119496_1_2_11"/>
<feature type="domain" description="PIN" evidence="7">
    <location>
        <begin position="4"/>
        <end position="115"/>
    </location>
</feature>
<dbReference type="KEGG" id="mmar:MODMU_4179"/>
<reference evidence="8 9" key="1">
    <citation type="journal article" date="2012" name="J. Bacteriol.">
        <title>Genome Sequence of Radiation-Resistant Modestobacter marinus Strain BC501, a Representative Actinobacterium That Thrives on Calcareous Stone Surfaces.</title>
        <authorList>
            <person name="Normand P."/>
            <person name="Gury J."/>
            <person name="Pujic P."/>
            <person name="Chouaia B."/>
            <person name="Crotti E."/>
            <person name="Brusetti L."/>
            <person name="Daffonchio D."/>
            <person name="Vacherie B."/>
            <person name="Barbe V."/>
            <person name="Medigue C."/>
            <person name="Calteau A."/>
            <person name="Ghodhbane-Gtari F."/>
            <person name="Essoussi I."/>
            <person name="Nouioui I."/>
            <person name="Abbassi-Ghozzi I."/>
            <person name="Gtari M."/>
        </authorList>
    </citation>
    <scope>NUCLEOTIDE SEQUENCE [LARGE SCALE GENOMIC DNA]</scope>
    <source>
        <strain evidence="9">BC 501</strain>
    </source>
</reference>
<dbReference type="Pfam" id="PF01850">
    <property type="entry name" value="PIN"/>
    <property type="match status" value="1"/>
</dbReference>